<name>A0A199VZZ8_ANACO</name>
<accession>A0A199VZZ8</accession>
<proteinExistence type="predicted"/>
<dbReference type="Proteomes" id="UP000092600">
    <property type="component" value="Unassembled WGS sequence"/>
</dbReference>
<dbReference type="EMBL" id="LSRQ01000466">
    <property type="protein sequence ID" value="OAY82571.1"/>
    <property type="molecule type" value="Genomic_DNA"/>
</dbReference>
<reference evidence="1 2" key="1">
    <citation type="journal article" date="2016" name="DNA Res.">
        <title>The draft genome of MD-2 pineapple using hybrid error correction of long reads.</title>
        <authorList>
            <person name="Redwan R.M."/>
            <person name="Saidin A."/>
            <person name="Kumar S.V."/>
        </authorList>
    </citation>
    <scope>NUCLEOTIDE SEQUENCE [LARGE SCALE GENOMIC DNA]</scope>
    <source>
        <strain evidence="2">cv. MD2</strain>
        <tissue evidence="1">Leaf</tissue>
    </source>
</reference>
<evidence type="ECO:0000313" key="2">
    <source>
        <dbReference type="Proteomes" id="UP000092600"/>
    </source>
</evidence>
<feature type="non-terminal residue" evidence="1">
    <location>
        <position position="1"/>
    </location>
</feature>
<sequence length="11" mass="1331">NEEEKNKLSLK</sequence>
<gene>
    <name evidence="1" type="ORF">ACMD2_11528</name>
</gene>
<protein>
    <submittedName>
        <fullName evidence="1">Uncharacterized protein</fullName>
    </submittedName>
</protein>
<organism evidence="1 2">
    <name type="scientific">Ananas comosus</name>
    <name type="common">Pineapple</name>
    <name type="synonym">Ananas ananas</name>
    <dbReference type="NCBI Taxonomy" id="4615"/>
    <lineage>
        <taxon>Eukaryota</taxon>
        <taxon>Viridiplantae</taxon>
        <taxon>Streptophyta</taxon>
        <taxon>Embryophyta</taxon>
        <taxon>Tracheophyta</taxon>
        <taxon>Spermatophyta</taxon>
        <taxon>Magnoliopsida</taxon>
        <taxon>Liliopsida</taxon>
        <taxon>Poales</taxon>
        <taxon>Bromeliaceae</taxon>
        <taxon>Bromelioideae</taxon>
        <taxon>Ananas</taxon>
    </lineage>
</organism>
<comment type="caution">
    <text evidence="1">The sequence shown here is derived from an EMBL/GenBank/DDBJ whole genome shotgun (WGS) entry which is preliminary data.</text>
</comment>
<evidence type="ECO:0000313" key="1">
    <source>
        <dbReference type="EMBL" id="OAY82571.1"/>
    </source>
</evidence>